<evidence type="ECO:0000313" key="2">
    <source>
        <dbReference type="EMBL" id="UOE44707.1"/>
    </source>
</evidence>
<dbReference type="RefSeq" id="WP_243556717.1">
    <property type="nucleotide sequence ID" value="NZ_CP094528.1"/>
</dbReference>
<evidence type="ECO:0008006" key="4">
    <source>
        <dbReference type="Google" id="ProtNLM"/>
    </source>
</evidence>
<keyword evidence="3" id="KW-1185">Reference proteome</keyword>
<protein>
    <recommendedName>
        <fullName evidence="4">DUF4149 domain-containing protein</fullName>
    </recommendedName>
</protein>
<feature type="transmembrane region" description="Helical" evidence="1">
    <location>
        <begin position="7"/>
        <end position="25"/>
    </location>
</feature>
<keyword evidence="1" id="KW-1133">Transmembrane helix</keyword>
<dbReference type="EMBL" id="CP094528">
    <property type="protein sequence ID" value="UOE44707.1"/>
    <property type="molecule type" value="Genomic_DNA"/>
</dbReference>
<keyword evidence="1" id="KW-0812">Transmembrane</keyword>
<sequence>MPRWIAALRIVLPVFWIGALIALSFLETPLKFQAPGITIPLGLGIGRIMFTALAILGGAVLVAITLVHLRPRSARSSAVLLAAIWAVYLVETFAIRPALSVRTDAVIAGEEAGGSTLHYFYIAADVTLLALLVALVVVTCRAVLPAEAGRPVR</sequence>
<dbReference type="Proteomes" id="UP000832097">
    <property type="component" value="Chromosome"/>
</dbReference>
<feature type="transmembrane region" description="Helical" evidence="1">
    <location>
        <begin position="119"/>
        <end position="144"/>
    </location>
</feature>
<name>A0ABY4BZT7_9MICO</name>
<gene>
    <name evidence="2" type="ORF">MTO99_02620</name>
</gene>
<proteinExistence type="predicted"/>
<accession>A0ABY4BZT7</accession>
<reference evidence="2 3" key="1">
    <citation type="submission" date="2022-03" db="EMBL/GenBank/DDBJ databases">
        <title>Mucilaginibacter sp. isolated from the gut of Protaetia brevitarsis seulensis larvae.</title>
        <authorList>
            <person name="Won M."/>
            <person name="Kim S.-J."/>
            <person name="Kwon S.-W."/>
        </authorList>
    </citation>
    <scope>NUCLEOTIDE SEQUENCE [LARGE SCALE GENOMIC DNA]</scope>
    <source>
        <strain evidence="2 3">CFWR-12</strain>
    </source>
</reference>
<keyword evidence="1" id="KW-0472">Membrane</keyword>
<organism evidence="2 3">
    <name type="scientific">Agromyces larvae</name>
    <dbReference type="NCBI Taxonomy" id="2929802"/>
    <lineage>
        <taxon>Bacteria</taxon>
        <taxon>Bacillati</taxon>
        <taxon>Actinomycetota</taxon>
        <taxon>Actinomycetes</taxon>
        <taxon>Micrococcales</taxon>
        <taxon>Microbacteriaceae</taxon>
        <taxon>Agromyces</taxon>
    </lineage>
</organism>
<feature type="transmembrane region" description="Helical" evidence="1">
    <location>
        <begin position="45"/>
        <end position="67"/>
    </location>
</feature>
<feature type="transmembrane region" description="Helical" evidence="1">
    <location>
        <begin position="79"/>
        <end position="99"/>
    </location>
</feature>
<evidence type="ECO:0000313" key="3">
    <source>
        <dbReference type="Proteomes" id="UP000832097"/>
    </source>
</evidence>
<evidence type="ECO:0000256" key="1">
    <source>
        <dbReference type="SAM" id="Phobius"/>
    </source>
</evidence>